<reference evidence="1" key="1">
    <citation type="journal article" date="2023" name="Mol. Phylogenet. Evol.">
        <title>Genome-scale phylogeny and comparative genomics of the fungal order Sordariales.</title>
        <authorList>
            <person name="Hensen N."/>
            <person name="Bonometti L."/>
            <person name="Westerberg I."/>
            <person name="Brannstrom I.O."/>
            <person name="Guillou S."/>
            <person name="Cros-Aarteil S."/>
            <person name="Calhoun S."/>
            <person name="Haridas S."/>
            <person name="Kuo A."/>
            <person name="Mondo S."/>
            <person name="Pangilinan J."/>
            <person name="Riley R."/>
            <person name="LaButti K."/>
            <person name="Andreopoulos B."/>
            <person name="Lipzen A."/>
            <person name="Chen C."/>
            <person name="Yan M."/>
            <person name="Daum C."/>
            <person name="Ng V."/>
            <person name="Clum A."/>
            <person name="Steindorff A."/>
            <person name="Ohm R.A."/>
            <person name="Martin F."/>
            <person name="Silar P."/>
            <person name="Natvig D.O."/>
            <person name="Lalanne C."/>
            <person name="Gautier V."/>
            <person name="Ament-Velasquez S.L."/>
            <person name="Kruys A."/>
            <person name="Hutchinson M.I."/>
            <person name="Powell A.J."/>
            <person name="Barry K."/>
            <person name="Miller A.N."/>
            <person name="Grigoriev I.V."/>
            <person name="Debuchy R."/>
            <person name="Gladieux P."/>
            <person name="Hiltunen Thoren M."/>
            <person name="Johannesson H."/>
        </authorList>
    </citation>
    <scope>NUCLEOTIDE SEQUENCE</scope>
    <source>
        <strain evidence="1">CBS 990.96</strain>
    </source>
</reference>
<sequence>MRQYQIGLNGDTDSKRQMTCAPLLPDRYRTVDFPPRLVGRQWEYDNTLVEEFHYEAERRVGNAQNHHADARIYDDLVQSIKEAEDGGNLEAWHFFMGSVACLWLWLGMDQHHASMPHPVDMIIRLRGPLTTPGWHYYPEIVQALPPLPPTGQENIPPVRQNAANNTASTTTTTRTNVLRPMNDFTTSRTTRIALGEITNNVRRSLIFFG</sequence>
<keyword evidence="2" id="KW-1185">Reference proteome</keyword>
<comment type="caution">
    <text evidence="1">The sequence shown here is derived from an EMBL/GenBank/DDBJ whole genome shotgun (WGS) entry which is preliminary data.</text>
</comment>
<proteinExistence type="predicted"/>
<dbReference type="EMBL" id="MU865382">
    <property type="protein sequence ID" value="KAK4224819.1"/>
    <property type="molecule type" value="Genomic_DNA"/>
</dbReference>
<dbReference type="Proteomes" id="UP001301958">
    <property type="component" value="Unassembled WGS sequence"/>
</dbReference>
<reference evidence="1" key="2">
    <citation type="submission" date="2023-05" db="EMBL/GenBank/DDBJ databases">
        <authorList>
            <consortium name="Lawrence Berkeley National Laboratory"/>
            <person name="Steindorff A."/>
            <person name="Hensen N."/>
            <person name="Bonometti L."/>
            <person name="Westerberg I."/>
            <person name="Brannstrom I.O."/>
            <person name="Guillou S."/>
            <person name="Cros-Aarteil S."/>
            <person name="Calhoun S."/>
            <person name="Haridas S."/>
            <person name="Kuo A."/>
            <person name="Mondo S."/>
            <person name="Pangilinan J."/>
            <person name="Riley R."/>
            <person name="Labutti K."/>
            <person name="Andreopoulos B."/>
            <person name="Lipzen A."/>
            <person name="Chen C."/>
            <person name="Yanf M."/>
            <person name="Daum C."/>
            <person name="Ng V."/>
            <person name="Clum A."/>
            <person name="Ohm R."/>
            <person name="Martin F."/>
            <person name="Silar P."/>
            <person name="Natvig D."/>
            <person name="Lalanne C."/>
            <person name="Gautier V."/>
            <person name="Ament-Velasquez S.L."/>
            <person name="Kruys A."/>
            <person name="Hutchinson M.I."/>
            <person name="Powell A.J."/>
            <person name="Barry K."/>
            <person name="Miller A.N."/>
            <person name="Grigoriev I.V."/>
            <person name="Debuchy R."/>
            <person name="Gladieux P."/>
            <person name="Thoren M.H."/>
            <person name="Johannesson H."/>
        </authorList>
    </citation>
    <scope>NUCLEOTIDE SEQUENCE</scope>
    <source>
        <strain evidence="1">CBS 990.96</strain>
    </source>
</reference>
<organism evidence="1 2">
    <name type="scientific">Podospora fimiseda</name>
    <dbReference type="NCBI Taxonomy" id="252190"/>
    <lineage>
        <taxon>Eukaryota</taxon>
        <taxon>Fungi</taxon>
        <taxon>Dikarya</taxon>
        <taxon>Ascomycota</taxon>
        <taxon>Pezizomycotina</taxon>
        <taxon>Sordariomycetes</taxon>
        <taxon>Sordariomycetidae</taxon>
        <taxon>Sordariales</taxon>
        <taxon>Podosporaceae</taxon>
        <taxon>Podospora</taxon>
    </lineage>
</organism>
<dbReference type="AlphaFoldDB" id="A0AAN7BKA0"/>
<name>A0AAN7BKA0_9PEZI</name>
<accession>A0AAN7BKA0</accession>
<evidence type="ECO:0000313" key="2">
    <source>
        <dbReference type="Proteomes" id="UP001301958"/>
    </source>
</evidence>
<evidence type="ECO:0000313" key="1">
    <source>
        <dbReference type="EMBL" id="KAK4224819.1"/>
    </source>
</evidence>
<protein>
    <submittedName>
        <fullName evidence="1">Uncharacterized protein</fullName>
    </submittedName>
</protein>
<gene>
    <name evidence="1" type="ORF">QBC38DRAFT_484535</name>
</gene>